<dbReference type="EMBL" id="CP114040">
    <property type="protein sequence ID" value="WAS91200.1"/>
    <property type="molecule type" value="Genomic_DNA"/>
</dbReference>
<dbReference type="InterPro" id="IPR049052">
    <property type="entry name" value="nSTAND1"/>
</dbReference>
<evidence type="ECO:0000256" key="1">
    <source>
        <dbReference type="SAM" id="Phobius"/>
    </source>
</evidence>
<keyword evidence="1" id="KW-1133">Transmembrane helix</keyword>
<reference evidence="3" key="1">
    <citation type="submission" date="2022-11" db="EMBL/GenBank/DDBJ databases">
        <title>Minimal conservation of predation-associated metabolite biosynthetic gene clusters underscores biosynthetic potential of Myxococcota including descriptions for ten novel species: Archangium lansinium sp. nov., Myxococcus landrumus sp. nov., Nannocystis bai.</title>
        <authorList>
            <person name="Ahearne A."/>
            <person name="Stevens C."/>
            <person name="Dowd S."/>
        </authorList>
    </citation>
    <scope>NUCLEOTIDE SEQUENCE</scope>
    <source>
        <strain evidence="3">Fl3</strain>
    </source>
</reference>
<keyword evidence="4" id="KW-1185">Reference proteome</keyword>
<evidence type="ECO:0000313" key="3">
    <source>
        <dbReference type="EMBL" id="WAS91200.1"/>
    </source>
</evidence>
<accession>A0ABY7GW50</accession>
<evidence type="ECO:0000259" key="2">
    <source>
        <dbReference type="Pfam" id="PF20703"/>
    </source>
</evidence>
<proteinExistence type="predicted"/>
<name>A0ABY7GW50_9BACT</name>
<protein>
    <recommendedName>
        <fullName evidence="2">Novel STAND NTPase 1 domain-containing protein</fullName>
    </recommendedName>
</protein>
<dbReference type="Pfam" id="PF20703">
    <property type="entry name" value="nSTAND1"/>
    <property type="match status" value="1"/>
</dbReference>
<sequence length="840" mass="92822">MLELDAIFAESFTGEQLRLHLEKYDRSLADSVPSIGAVTYEDYRYKVVQALCRHDAVAPFLRALAGPEAVRGRAVKLRRFLVRIEGAPRTADGQARVRADNCPYPGLAAYVESDAGIFLGRDDELDELDELIPAARWLSVEGDSGVGKSSLVAAGLLPRLRAEQQSWMVACMRPGRHPLDNLARAVRDAIAGPKPDLAEVRHQLVQDGSGLRSLVRQHTPKGARFLLLVDQLEEAQTFGEEEQTRSFDAAVAGALADEEPRFHLLTTIRADQVGSLFDGISELGGCINRSWVRRFVVPPIRRECLDEVIRGPARMHGVEFEAGLAESLRLEADELLHSSSEGCLPLLAHVLRELWRACVGGDTLTHSACARLGGLTGALARSAEELLRGLQQVDSTAPERIQKLLLALTAVDRQRRWTRRTIRRGRALEVLGGEKAEDLLAGLSGHVSGSGHASMRIIVTSSGDDEPRVDLIHEALLTRWSTLHTWLLAEEEAKRRTAELHEAAVQWDSLGGRHVDALPRGKVREVFLEAAPSEDERALDEAFQEALRDDVERERRAARTRRRRIIGAFAGLSVLAAMLGWSTYFAVSQRRLVGVALEQMVLQKAQAERAGQQADYSERRAVDAKLRALEKARVASFRSDMARVLGAAQVQAARGLLELAKLAGEECGDSKFGPWVVQQANQASSVLTTAAELEHKADTVADKVVRDEARYVTCEQSLTRAQGVAGQPWAIAMRDAIECYADLRSDSALSPKLRAKIKDDTVRVVELLEQTLPARTDADWAAILKQARRLELDDALKHRLAGLERDPSLLRPQDLGRAEVQEAIDLREQSLKNPFRKHER</sequence>
<dbReference type="InterPro" id="IPR027417">
    <property type="entry name" value="P-loop_NTPase"/>
</dbReference>
<dbReference type="Gene3D" id="3.40.50.300">
    <property type="entry name" value="P-loop containing nucleotide triphosphate hydrolases"/>
    <property type="match status" value="1"/>
</dbReference>
<dbReference type="RefSeq" id="WP_269033564.1">
    <property type="nucleotide sequence ID" value="NZ_CP114040.1"/>
</dbReference>
<feature type="transmembrane region" description="Helical" evidence="1">
    <location>
        <begin position="565"/>
        <end position="587"/>
    </location>
</feature>
<organism evidence="3 4">
    <name type="scientific">Nannocystis punicea</name>
    <dbReference type="NCBI Taxonomy" id="2995304"/>
    <lineage>
        <taxon>Bacteria</taxon>
        <taxon>Pseudomonadati</taxon>
        <taxon>Myxococcota</taxon>
        <taxon>Polyangia</taxon>
        <taxon>Nannocystales</taxon>
        <taxon>Nannocystaceae</taxon>
        <taxon>Nannocystis</taxon>
    </lineage>
</organism>
<keyword evidence="1" id="KW-0472">Membrane</keyword>
<feature type="domain" description="Novel STAND NTPase 1" evidence="2">
    <location>
        <begin position="103"/>
        <end position="511"/>
    </location>
</feature>
<dbReference type="Proteomes" id="UP001164459">
    <property type="component" value="Chromosome"/>
</dbReference>
<keyword evidence="1" id="KW-0812">Transmembrane</keyword>
<dbReference type="SUPFAM" id="SSF52540">
    <property type="entry name" value="P-loop containing nucleoside triphosphate hydrolases"/>
    <property type="match status" value="1"/>
</dbReference>
<gene>
    <name evidence="3" type="ORF">O0S08_33855</name>
</gene>
<evidence type="ECO:0000313" key="4">
    <source>
        <dbReference type="Proteomes" id="UP001164459"/>
    </source>
</evidence>